<dbReference type="EMBL" id="JALLPJ020000823">
    <property type="protein sequence ID" value="KAL3782038.1"/>
    <property type="molecule type" value="Genomic_DNA"/>
</dbReference>
<proteinExistence type="predicted"/>
<feature type="compositionally biased region" description="Low complexity" evidence="1">
    <location>
        <begin position="38"/>
        <end position="51"/>
    </location>
</feature>
<evidence type="ECO:0000313" key="3">
    <source>
        <dbReference type="Proteomes" id="UP001530400"/>
    </source>
</evidence>
<evidence type="ECO:0000313" key="2">
    <source>
        <dbReference type="EMBL" id="KAL3782038.1"/>
    </source>
</evidence>
<organism evidence="2 3">
    <name type="scientific">Cyclotella atomus</name>
    <dbReference type="NCBI Taxonomy" id="382360"/>
    <lineage>
        <taxon>Eukaryota</taxon>
        <taxon>Sar</taxon>
        <taxon>Stramenopiles</taxon>
        <taxon>Ochrophyta</taxon>
        <taxon>Bacillariophyta</taxon>
        <taxon>Coscinodiscophyceae</taxon>
        <taxon>Thalassiosirophycidae</taxon>
        <taxon>Stephanodiscales</taxon>
        <taxon>Stephanodiscaceae</taxon>
        <taxon>Cyclotella</taxon>
    </lineage>
</organism>
<protein>
    <submittedName>
        <fullName evidence="2">Uncharacterized protein</fullName>
    </submittedName>
</protein>
<dbReference type="AlphaFoldDB" id="A0ABD3P2D1"/>
<feature type="compositionally biased region" description="Polar residues" evidence="1">
    <location>
        <begin position="52"/>
        <end position="65"/>
    </location>
</feature>
<feature type="region of interest" description="Disordered" evidence="1">
    <location>
        <begin position="38"/>
        <end position="65"/>
    </location>
</feature>
<evidence type="ECO:0000256" key="1">
    <source>
        <dbReference type="SAM" id="MobiDB-lite"/>
    </source>
</evidence>
<accession>A0ABD3P2D1</accession>
<reference evidence="2 3" key="1">
    <citation type="submission" date="2024-10" db="EMBL/GenBank/DDBJ databases">
        <title>Updated reference genomes for cyclostephanoid diatoms.</title>
        <authorList>
            <person name="Roberts W.R."/>
            <person name="Alverson A.J."/>
        </authorList>
    </citation>
    <scope>NUCLEOTIDE SEQUENCE [LARGE SCALE GENOMIC DNA]</scope>
    <source>
        <strain evidence="2 3">AJA010-31</strain>
    </source>
</reference>
<dbReference type="Proteomes" id="UP001530400">
    <property type="component" value="Unassembled WGS sequence"/>
</dbReference>
<name>A0ABD3P2D1_9STRA</name>
<comment type="caution">
    <text evidence="2">The sequence shown here is derived from an EMBL/GenBank/DDBJ whole genome shotgun (WGS) entry which is preliminary data.</text>
</comment>
<sequence length="358" mass="39790">METRANKTATAIHISEIPTGTAIHKTCLNCNDSHTKNQVQTNDNNSTTQNNRTSLPPNNYESSSCIPPRVSDVSSNSCFGSSNTVSQGTQQHLHQAAALRNIQPRVSPSNPPAVTPATAKKASTINSSIQSINPSPNKGSESFSFSELKSHLVQLSQNRGFYEANYGKTFVVPCKLKNGKEEKRVFNTVKDKKGSKKGDKKYEFLLHSYFYGPKSSDGHIACRIQSSLMEPYFSGHTPSDIRKLQKTEKERAVKLVNDSSTQFLHEFASLAEIHIKLMYRPDEFFAKIGSLGDGWVEVLEDPLLIVVDRKTGYKSLVHCSVKTTYCIQFACPTTQMQVHMKRACRSLFIALKEASSFQ</sequence>
<keyword evidence="3" id="KW-1185">Reference proteome</keyword>
<gene>
    <name evidence="2" type="ORF">ACHAWO_000542</name>
</gene>